<sequence>MSNIRGKAGQLLKTPYSQLLLLIVTGLLSLVALVMPISIRPSEYSIRVGEVAQEDIQAPRTMSYVSDVLSEQARLEAEHNVAPIYNAADPAIARKQIEKLRISLNYISSVRADSFASYQNKISDLKAVKDIRVNEDMAKRILALSTERWEIIQGEALTVLEQVMRNTIRDDRVYDFQRNVPTLVSFSLSSDQVQIVSELVIPFVTPNSLYNEEQTEVSRQAARDSVTPVTRKYIAGELIVQRGQIITPAIWEALSQFGLVSQQGYTENLVASSVLVAVICVFIFLYLTQTKSNVLQDPRSLLLISFSFLVFLYASRFLIPNRTVMPYLFPLPAFGITLASLFNMGLGMILTLLLSILAAYGLPYSLDLTLFYVLSTFFGIFILGKGRRIAHFFWAGVAIFGAGSAVILAYRLPGFVTDWIGIATLVGAALFNGMASASLALLLQYLFSQVLGKTTSLELLEISRPDHPLLQFILQNAPGTYQHSLMVSNLGEQAAKAINADALLVRVGALHHDAGKALNPSFFIENQVHDNLNPHDDLDPRVSSETIIRHVTEGVQLARKYRLPPRIQDFIREHHGTLITRYQYTQALKAANGDPSLVNEDDFRYPGPRPQSRETGIIMLADGVEARARAELPKDDDEIRSLVFSSFEFIKQSGQLDDTNLTLRDLSLIAESFINTLRNTYHPRIKYPEMKKKPADSNLKLEASHQSVTIPISEKSQMDETYR</sequence>
<dbReference type="InterPro" id="IPR006674">
    <property type="entry name" value="HD_domain"/>
</dbReference>
<keyword evidence="5" id="KW-1185">Reference proteome</keyword>
<evidence type="ECO:0000256" key="2">
    <source>
        <dbReference type="SAM" id="Phobius"/>
    </source>
</evidence>
<dbReference type="Proteomes" id="UP000050417">
    <property type="component" value="Unassembled WGS sequence"/>
</dbReference>
<dbReference type="STRING" id="1134406.ADN00_00215"/>
<dbReference type="InterPro" id="IPR011624">
    <property type="entry name" value="Metal-dep_PHydrolase_7TM_extra"/>
</dbReference>
<dbReference type="AlphaFoldDB" id="A0A0N8GPI7"/>
<dbReference type="Gene3D" id="1.10.3210.10">
    <property type="entry name" value="Hypothetical protein af1432"/>
    <property type="match status" value="1"/>
</dbReference>
<evidence type="ECO:0000313" key="4">
    <source>
        <dbReference type="EMBL" id="KPL81010.1"/>
    </source>
</evidence>
<dbReference type="EMBL" id="LGCL01000002">
    <property type="protein sequence ID" value="KPL81010.1"/>
    <property type="molecule type" value="Genomic_DNA"/>
</dbReference>
<dbReference type="NCBIfam" id="TIGR00277">
    <property type="entry name" value="HDIG"/>
    <property type="match status" value="1"/>
</dbReference>
<keyword evidence="2" id="KW-1133">Transmembrane helix</keyword>
<dbReference type="CDD" id="cd00077">
    <property type="entry name" value="HDc"/>
    <property type="match status" value="1"/>
</dbReference>
<feature type="transmembrane region" description="Helical" evidence="2">
    <location>
        <begin position="300"/>
        <end position="319"/>
    </location>
</feature>
<feature type="transmembrane region" description="Helical" evidence="2">
    <location>
        <begin position="331"/>
        <end position="358"/>
    </location>
</feature>
<dbReference type="InterPro" id="IPR052722">
    <property type="entry name" value="PgpH_phosphodiesterase"/>
</dbReference>
<dbReference type="PANTHER" id="PTHR36442">
    <property type="entry name" value="CYCLIC-DI-AMP PHOSPHODIESTERASE PGPH"/>
    <property type="match status" value="1"/>
</dbReference>
<comment type="caution">
    <text evidence="4">The sequence shown here is derived from an EMBL/GenBank/DDBJ whole genome shotgun (WGS) entry which is preliminary data.</text>
</comment>
<gene>
    <name evidence="4" type="ORF">ADN00_00215</name>
</gene>
<evidence type="ECO:0000256" key="1">
    <source>
        <dbReference type="SAM" id="MobiDB-lite"/>
    </source>
</evidence>
<dbReference type="InterPro" id="IPR006675">
    <property type="entry name" value="HDIG_dom"/>
</dbReference>
<reference evidence="4 5" key="1">
    <citation type="submission" date="2015-07" db="EMBL/GenBank/DDBJ databases">
        <title>Genome sequence of Ornatilinea apprima DSM 23815.</title>
        <authorList>
            <person name="Hemp J."/>
            <person name="Ward L.M."/>
            <person name="Pace L.A."/>
            <person name="Fischer W.W."/>
        </authorList>
    </citation>
    <scope>NUCLEOTIDE SEQUENCE [LARGE SCALE GENOMIC DNA]</scope>
    <source>
        <strain evidence="4 5">P3M-1</strain>
    </source>
</reference>
<dbReference type="SMART" id="SM00471">
    <property type="entry name" value="HDc"/>
    <property type="match status" value="1"/>
</dbReference>
<dbReference type="SUPFAM" id="SSF109604">
    <property type="entry name" value="HD-domain/PDEase-like"/>
    <property type="match status" value="1"/>
</dbReference>
<proteinExistence type="predicted"/>
<evidence type="ECO:0000259" key="3">
    <source>
        <dbReference type="SMART" id="SM00471"/>
    </source>
</evidence>
<dbReference type="PANTHER" id="PTHR36442:SF1">
    <property type="entry name" value="CYCLIC-DI-AMP PHOSPHODIESTERASE PGPH"/>
    <property type="match status" value="1"/>
</dbReference>
<dbReference type="PATRIC" id="fig|1134406.4.peg.3437"/>
<evidence type="ECO:0000313" key="5">
    <source>
        <dbReference type="Proteomes" id="UP000050417"/>
    </source>
</evidence>
<name>A0A0N8GPI7_9CHLR</name>
<feature type="domain" description="HD/PDEase" evidence="3">
    <location>
        <begin position="476"/>
        <end position="636"/>
    </location>
</feature>
<accession>A0A0N8GPI7</accession>
<protein>
    <recommendedName>
        <fullName evidence="3">HD/PDEase domain-containing protein</fullName>
    </recommendedName>
</protein>
<dbReference type="Pfam" id="PF07698">
    <property type="entry name" value="7TM-7TMR_HD"/>
    <property type="match status" value="1"/>
</dbReference>
<keyword evidence="2" id="KW-0812">Transmembrane</keyword>
<organism evidence="4 5">
    <name type="scientific">Ornatilinea apprima</name>
    <dbReference type="NCBI Taxonomy" id="1134406"/>
    <lineage>
        <taxon>Bacteria</taxon>
        <taxon>Bacillati</taxon>
        <taxon>Chloroflexota</taxon>
        <taxon>Anaerolineae</taxon>
        <taxon>Anaerolineales</taxon>
        <taxon>Anaerolineaceae</taxon>
        <taxon>Ornatilinea</taxon>
    </lineage>
</organism>
<dbReference type="Pfam" id="PF01966">
    <property type="entry name" value="HD"/>
    <property type="match status" value="1"/>
</dbReference>
<dbReference type="InterPro" id="IPR003607">
    <property type="entry name" value="HD/PDEase_dom"/>
</dbReference>
<dbReference type="InterPro" id="IPR011621">
    <property type="entry name" value="Metal-dep_PHydrolase_7TM_intra"/>
</dbReference>
<feature type="transmembrane region" description="Helical" evidence="2">
    <location>
        <begin position="391"/>
        <end position="413"/>
    </location>
</feature>
<keyword evidence="2" id="KW-0472">Membrane</keyword>
<feature type="transmembrane region" description="Helical" evidence="2">
    <location>
        <begin position="364"/>
        <end position="384"/>
    </location>
</feature>
<feature type="transmembrane region" description="Helical" evidence="2">
    <location>
        <begin position="419"/>
        <end position="443"/>
    </location>
</feature>
<feature type="region of interest" description="Disordered" evidence="1">
    <location>
        <begin position="696"/>
        <end position="723"/>
    </location>
</feature>
<feature type="transmembrane region" description="Helical" evidence="2">
    <location>
        <begin position="269"/>
        <end position="288"/>
    </location>
</feature>
<feature type="transmembrane region" description="Helical" evidence="2">
    <location>
        <begin position="20"/>
        <end position="39"/>
    </location>
</feature>
<dbReference type="Pfam" id="PF07697">
    <property type="entry name" value="7TMR-HDED"/>
    <property type="match status" value="1"/>
</dbReference>